<organism evidence="2 3">
    <name type="scientific">Cymbomonas tetramitiformis</name>
    <dbReference type="NCBI Taxonomy" id="36881"/>
    <lineage>
        <taxon>Eukaryota</taxon>
        <taxon>Viridiplantae</taxon>
        <taxon>Chlorophyta</taxon>
        <taxon>Pyramimonadophyceae</taxon>
        <taxon>Pyramimonadales</taxon>
        <taxon>Pyramimonadaceae</taxon>
        <taxon>Cymbomonas</taxon>
    </lineage>
</organism>
<evidence type="ECO:0000256" key="1">
    <source>
        <dbReference type="SAM" id="MobiDB-lite"/>
    </source>
</evidence>
<sequence length="1889" mass="214249">MDAREFETCVAPLTLQEFDAQTKVILLSASIAPKAASRQYIQFCLEVYDVWCAVVNRRSTLADGILSQCVRNLIEWYWFARNAKQIAEYLDWILSKFPDAGDVIKPTREEQLLAYLKGEASFARGSQPFSTHVKAANFSERFGQLVSVVVLANSLMSVHLKEPVAVVDPFLVRHLQLTMGVDDAALTNLRESERSKSTMIENWWWYEQCVNVDRRPERQKCKWMYHINKFLTEEYVALLDGVCYGFGVATTIELSGDRAAWWKVKREDALATANFVRSMKAEDKRALSRTGGAEHGNGLAYRIPVRIGREGFYACAAERELDLCRLFHKITNHIRKGRRIVAWLTDKLERVTAALRSRVFIGGEAIKMTKLDLRELHECVIGSTTGVYAARCCTVRAPEAKCVLSHTQSESFAGMVQCLCALLDKWDSKDVDLNRAYERVREYCDTLCKLGVSDDEDPLCATGCQSQRSDCRRVGDLDSFLDTLVQSDQLQWVCPNHEQPIATVATELSISQAARTEFDERYVKLVTSMYPMTSASRSDHVVHGVYHERNLEQPARALPPASHRIRDRLHINACEWTLPLKTITPVHLPRGLDRLCRRRYRPLPITLSSNTAAEALIQRYVHEHSCERDRQGGLEALCERVTERARAPHEYFANAYWETEMRCMREERSLSLRTNTLGDHTGLMEFTFWLREFLTANRRWVRQSNIRPSESPQSHDSVVDAHRAEVFVVFPDEFRIAFKCSDAGVSNCVLLPPKKCASERYFLHYCLEADCRVDAHELMRSMRSEHPAWEWFYHVDALGGKHFRIRKARDVDLIALVGADNVSACFLESEALDVRQPEFVPGAVLFTDSLGRFARFVFWGLVQSMAADEDKAWSALVPRDALHNLPVSWDVTSGSTMDDGDDTRPVSAADPCWREYLFWVTIELQRIILLMKPCNMGPRISGSGLQIMSTDRVYNGHSVASILFGVHHSKKERTKKVVRPNSYLNSRCVSILANAGCVYFPFHSRTVLSLCQDRLGFVRSPGYDSKRYPYVWKVVVDSKGDLRDDVPICFGSPLIGRERFSDFVQRLSSCAGYSRVEPSEGSVDAELKLARIVNTYGYSRMGISFSTNGSRKRANSSADPPREIAKFTSAEDRMEFTATSVSKVAFSNDIMLSRRTDDRHSTQSVGVAHAHCARRQVAQLGDRYMFCDVQEDGAMMYRVCIGDTLRRVCMGFPEQSVTFWQDLCDDQLAGRTHPPVYPDLSYSSEVWLKTLRTLASSCLNNLRHLIVPDDDTESTANLKSELRGMGWTASNVDYERGSCTIWAKADEHVQSPNDLFVVALRSIHRWRTEDVAHDHELTTSVFSLLVRFQTSSVRDYLKSIRECRMDILSSFEASRSVTMSAISEFAVRSRLALEKAIKSLQRMSCGRSARLLELFGLLISAMDTGRTNASAIIRSPRAVSRWIKLTGNVCLLTRSCLRVQSISPSVPDKDDLRSAFELINRVMDMCDNIVTNLSCSISDACEVVCVRELSSLFDASEELVIEDEHIKCWSLCSSRCLSHLSMFYLHEDLLYGGQLPVEDAPFEHAEDAFGFEGGVTRRQDASDSASIVDEENMKKIRCSRQQIREIMNDCDGSKSTDAISKDLKLLHASDSASRHVWTDVVNECILLADLSRRSAEDKVSVHDDSEHACDSEEADSETSREASMRDLSGDEGVTVNDICFGSVCRSLHAKDFESRVRRSDQLYRIDFAIRTLGQAAETWSVCRDAVEMRTPETQSGFFHMYEVRIPDTLHEDLEKQWVRCDSAEQRKVIVEVAVQKEQQVVHSTRIKPFRFLLDEVLTQHVDMRSMADNFGCVHFPSMTRCDLITNEKRTIRHKDGAAGVLLSFQGRVCAFRFMASALILNRDVDMLDV</sequence>
<feature type="compositionally biased region" description="Basic and acidic residues" evidence="1">
    <location>
        <begin position="1677"/>
        <end position="1687"/>
    </location>
</feature>
<dbReference type="EMBL" id="LGRX02035483">
    <property type="protein sequence ID" value="KAK3234643.1"/>
    <property type="molecule type" value="Genomic_DNA"/>
</dbReference>
<evidence type="ECO:0000313" key="3">
    <source>
        <dbReference type="Proteomes" id="UP001190700"/>
    </source>
</evidence>
<gene>
    <name evidence="2" type="ORF">CYMTET_55193</name>
</gene>
<keyword evidence="3" id="KW-1185">Reference proteome</keyword>
<evidence type="ECO:0000313" key="2">
    <source>
        <dbReference type="EMBL" id="KAK3234643.1"/>
    </source>
</evidence>
<comment type="caution">
    <text evidence="2">The sequence shown here is derived from an EMBL/GenBank/DDBJ whole genome shotgun (WGS) entry which is preliminary data.</text>
</comment>
<name>A0AAE0BDL6_9CHLO</name>
<accession>A0AAE0BDL6</accession>
<protein>
    <submittedName>
        <fullName evidence="2">Uncharacterized protein</fullName>
    </submittedName>
</protein>
<reference evidence="2 3" key="1">
    <citation type="journal article" date="2015" name="Genome Biol. Evol.">
        <title>Comparative Genomics of a Bacterivorous Green Alga Reveals Evolutionary Causalities and Consequences of Phago-Mixotrophic Mode of Nutrition.</title>
        <authorList>
            <person name="Burns J.A."/>
            <person name="Paasch A."/>
            <person name="Narechania A."/>
            <person name="Kim E."/>
        </authorList>
    </citation>
    <scope>NUCLEOTIDE SEQUENCE [LARGE SCALE GENOMIC DNA]</scope>
    <source>
        <strain evidence="2 3">PLY_AMNH</strain>
    </source>
</reference>
<proteinExistence type="predicted"/>
<feature type="region of interest" description="Disordered" evidence="1">
    <location>
        <begin position="1659"/>
        <end position="1687"/>
    </location>
</feature>
<feature type="compositionally biased region" description="Basic and acidic residues" evidence="1">
    <location>
        <begin position="1659"/>
        <end position="1670"/>
    </location>
</feature>
<dbReference type="Proteomes" id="UP001190700">
    <property type="component" value="Unassembled WGS sequence"/>
</dbReference>